<proteinExistence type="predicted"/>
<feature type="region of interest" description="Disordered" evidence="1">
    <location>
        <begin position="1"/>
        <end position="24"/>
    </location>
</feature>
<evidence type="ECO:0000256" key="1">
    <source>
        <dbReference type="SAM" id="MobiDB-lite"/>
    </source>
</evidence>
<dbReference type="EMBL" id="CAAALY010249697">
    <property type="protein sequence ID" value="VEL35380.1"/>
    <property type="molecule type" value="Genomic_DNA"/>
</dbReference>
<evidence type="ECO:0000313" key="2">
    <source>
        <dbReference type="EMBL" id="VEL35380.1"/>
    </source>
</evidence>
<feature type="compositionally biased region" description="Basic and acidic residues" evidence="1">
    <location>
        <begin position="1"/>
        <end position="11"/>
    </location>
</feature>
<protein>
    <submittedName>
        <fullName evidence="2">Uncharacterized protein</fullName>
    </submittedName>
</protein>
<name>A0A448XF95_9PLAT</name>
<evidence type="ECO:0000313" key="3">
    <source>
        <dbReference type="Proteomes" id="UP000784294"/>
    </source>
</evidence>
<dbReference type="AlphaFoldDB" id="A0A448XF95"/>
<reference evidence="2" key="1">
    <citation type="submission" date="2018-11" db="EMBL/GenBank/DDBJ databases">
        <authorList>
            <consortium name="Pathogen Informatics"/>
        </authorList>
    </citation>
    <scope>NUCLEOTIDE SEQUENCE</scope>
</reference>
<dbReference type="Proteomes" id="UP000784294">
    <property type="component" value="Unassembled WGS sequence"/>
</dbReference>
<sequence length="134" mass="14569">MQVHAGDDRTRVSGTLAASGSRPVETAARAETGLLEYETSLASSHPFVLFVSYSHNRRVREQVVKRKIFILRMPYRLCHSHTLGASETASLAHLCPGECIKSCQDSTFVLLRLDLNLPNGPVCPSITTAVSSAT</sequence>
<accession>A0A448XF95</accession>
<organism evidence="2 3">
    <name type="scientific">Protopolystoma xenopodis</name>
    <dbReference type="NCBI Taxonomy" id="117903"/>
    <lineage>
        <taxon>Eukaryota</taxon>
        <taxon>Metazoa</taxon>
        <taxon>Spiralia</taxon>
        <taxon>Lophotrochozoa</taxon>
        <taxon>Platyhelminthes</taxon>
        <taxon>Monogenea</taxon>
        <taxon>Polyopisthocotylea</taxon>
        <taxon>Polystomatidea</taxon>
        <taxon>Polystomatidae</taxon>
        <taxon>Protopolystoma</taxon>
    </lineage>
</organism>
<comment type="caution">
    <text evidence="2">The sequence shown here is derived from an EMBL/GenBank/DDBJ whole genome shotgun (WGS) entry which is preliminary data.</text>
</comment>
<gene>
    <name evidence="2" type="ORF">PXEA_LOCUS28820</name>
</gene>
<keyword evidence="3" id="KW-1185">Reference proteome</keyword>